<comment type="caution">
    <text evidence="1">The sequence shown here is derived from an EMBL/GenBank/DDBJ whole genome shotgun (WGS) entry which is preliminary data.</text>
</comment>
<gene>
    <name evidence="1" type="ORF">CDAR_267251</name>
</gene>
<dbReference type="Proteomes" id="UP001054837">
    <property type="component" value="Unassembled WGS sequence"/>
</dbReference>
<name>A0AAV4THS6_9ARAC</name>
<evidence type="ECO:0000313" key="1">
    <source>
        <dbReference type="EMBL" id="GIY44981.1"/>
    </source>
</evidence>
<protein>
    <submittedName>
        <fullName evidence="1">Uncharacterized protein</fullName>
    </submittedName>
</protein>
<dbReference type="EMBL" id="BPLQ01009584">
    <property type="protein sequence ID" value="GIY44981.1"/>
    <property type="molecule type" value="Genomic_DNA"/>
</dbReference>
<organism evidence="1 2">
    <name type="scientific">Caerostris darwini</name>
    <dbReference type="NCBI Taxonomy" id="1538125"/>
    <lineage>
        <taxon>Eukaryota</taxon>
        <taxon>Metazoa</taxon>
        <taxon>Ecdysozoa</taxon>
        <taxon>Arthropoda</taxon>
        <taxon>Chelicerata</taxon>
        <taxon>Arachnida</taxon>
        <taxon>Araneae</taxon>
        <taxon>Araneomorphae</taxon>
        <taxon>Entelegynae</taxon>
        <taxon>Araneoidea</taxon>
        <taxon>Araneidae</taxon>
        <taxon>Caerostris</taxon>
    </lineage>
</organism>
<keyword evidence="2" id="KW-1185">Reference proteome</keyword>
<proteinExistence type="predicted"/>
<evidence type="ECO:0000313" key="2">
    <source>
        <dbReference type="Proteomes" id="UP001054837"/>
    </source>
</evidence>
<sequence length="141" mass="15873">MGGVGGGNTVRFSVLLLKGYFHIVPRTWKIVLRWIAILRVQQMVIERCFGSQRLLGKLEAEGSFLLETVLSGKKHDLNVQRLVNDRADGKPKRLHSCRSAVFHNNFQQILIGDSLKRSPNASAVHCIIWNVEDAGHHCYLA</sequence>
<accession>A0AAV4THS6</accession>
<dbReference type="AlphaFoldDB" id="A0AAV4THS6"/>
<reference evidence="1 2" key="1">
    <citation type="submission" date="2021-06" db="EMBL/GenBank/DDBJ databases">
        <title>Caerostris darwini draft genome.</title>
        <authorList>
            <person name="Kono N."/>
            <person name="Arakawa K."/>
        </authorList>
    </citation>
    <scope>NUCLEOTIDE SEQUENCE [LARGE SCALE GENOMIC DNA]</scope>
</reference>